<keyword evidence="1" id="KW-0732">Signal</keyword>
<dbReference type="OrthoDB" id="1244151at2"/>
<proteinExistence type="predicted"/>
<evidence type="ECO:0000256" key="1">
    <source>
        <dbReference type="SAM" id="SignalP"/>
    </source>
</evidence>
<dbReference type="RefSeq" id="WP_048500343.1">
    <property type="nucleotide sequence ID" value="NZ_LFNG01000019.1"/>
</dbReference>
<accession>A0A0J7IX69</accession>
<evidence type="ECO:0000313" key="4">
    <source>
        <dbReference type="Proteomes" id="UP000035900"/>
    </source>
</evidence>
<comment type="caution">
    <text evidence="3">The sequence shown here is derived from an EMBL/GenBank/DDBJ whole genome shotgun (WGS) entry which is preliminary data.</text>
</comment>
<name>A0A0J7IX69_9FLAO</name>
<dbReference type="InterPro" id="IPR025665">
    <property type="entry name" value="Beta-barrel_OMP_2"/>
</dbReference>
<feature type="chain" id="PRO_5005289301" description="Outer membrane protein beta-barrel domain-containing protein" evidence="1">
    <location>
        <begin position="19"/>
        <end position="213"/>
    </location>
</feature>
<sequence>MKKLITLIAVFLLFTMNAQDFKYGITGNFHKGSIVGVHDVSKGSYGGGLGFLAQIPLVENDIFDSAWLYLQGQLEYSMQGEFAEADTDTYGKQKYFHDYVAFQVYLKYFFHKGNMKRDVYVFAGPRIEYLVRQEKKVSPQYDIDYFKYNQDDVINKFGYGASFGIGMAVSHQMEVFMRYDWGFSKVYPNNKSHFTYNRLLGIGINYYLNENWW</sequence>
<gene>
    <name evidence="3" type="ORF">ACM44_12255</name>
</gene>
<protein>
    <recommendedName>
        <fullName evidence="2">Outer membrane protein beta-barrel domain-containing protein</fullName>
    </recommendedName>
</protein>
<evidence type="ECO:0000259" key="2">
    <source>
        <dbReference type="Pfam" id="PF13568"/>
    </source>
</evidence>
<dbReference type="STRING" id="1304281.ACM44_12255"/>
<feature type="domain" description="Outer membrane protein beta-barrel" evidence="2">
    <location>
        <begin position="18"/>
        <end position="186"/>
    </location>
</feature>
<organism evidence="3 4">
    <name type="scientific">Chryseobacterium koreense CCUG 49689</name>
    <dbReference type="NCBI Taxonomy" id="1304281"/>
    <lineage>
        <taxon>Bacteria</taxon>
        <taxon>Pseudomonadati</taxon>
        <taxon>Bacteroidota</taxon>
        <taxon>Flavobacteriia</taxon>
        <taxon>Flavobacteriales</taxon>
        <taxon>Weeksellaceae</taxon>
        <taxon>Chryseobacterium group</taxon>
        <taxon>Chryseobacterium</taxon>
    </lineage>
</organism>
<dbReference type="PATRIC" id="fig|1304281.5.peg.2642"/>
<evidence type="ECO:0000313" key="3">
    <source>
        <dbReference type="EMBL" id="KMQ70409.1"/>
    </source>
</evidence>
<dbReference type="EMBL" id="LFNG01000019">
    <property type="protein sequence ID" value="KMQ70409.1"/>
    <property type="molecule type" value="Genomic_DNA"/>
</dbReference>
<keyword evidence="4" id="KW-1185">Reference proteome</keyword>
<dbReference type="Proteomes" id="UP000035900">
    <property type="component" value="Unassembled WGS sequence"/>
</dbReference>
<dbReference type="Pfam" id="PF13568">
    <property type="entry name" value="OMP_b-brl_2"/>
    <property type="match status" value="1"/>
</dbReference>
<feature type="signal peptide" evidence="1">
    <location>
        <begin position="1"/>
        <end position="18"/>
    </location>
</feature>
<reference evidence="3 4" key="1">
    <citation type="journal article" date="2004" name="Int. J. Syst. Evol. Microbiol.">
        <title>Kaistella koreensis gen. nov., sp. nov., a novel member of the Chryseobacterium-Bergeyella-Riemerella branch.</title>
        <authorList>
            <person name="Kim M.K."/>
            <person name="Im W.T."/>
            <person name="Shin Y.K."/>
            <person name="Lim J.H."/>
            <person name="Kim S.H."/>
            <person name="Lee B.C."/>
            <person name="Park M.Y."/>
            <person name="Lee K.Y."/>
            <person name="Lee S.T."/>
        </authorList>
    </citation>
    <scope>NUCLEOTIDE SEQUENCE [LARGE SCALE GENOMIC DNA]</scope>
    <source>
        <strain evidence="3 4">CCUG 49689</strain>
    </source>
</reference>
<dbReference type="AlphaFoldDB" id="A0A0J7IX69"/>